<dbReference type="EMBL" id="CABPRY010000007">
    <property type="protein sequence ID" value="VVE20487.1"/>
    <property type="molecule type" value="Genomic_DNA"/>
</dbReference>
<keyword evidence="1" id="KW-1133">Transmembrane helix</keyword>
<dbReference type="AlphaFoldDB" id="A0A5E4W6A6"/>
<sequence length="29" mass="3266">MPSQELWNLTFLAWGIACGWAVVQGLRSM</sequence>
<accession>A0A5E4W6A6</accession>
<dbReference type="Proteomes" id="UP000396788">
    <property type="component" value="Unassembled WGS sequence"/>
</dbReference>
<gene>
    <name evidence="2" type="ORF">PCE31107_03118</name>
</gene>
<protein>
    <submittedName>
        <fullName evidence="2">Uncharacterized protein</fullName>
    </submittedName>
</protein>
<reference evidence="2 3" key="1">
    <citation type="submission" date="2019-08" db="EMBL/GenBank/DDBJ databases">
        <authorList>
            <person name="Peeters C."/>
        </authorList>
    </citation>
    <scope>NUCLEOTIDE SEQUENCE [LARGE SCALE GENOMIC DNA]</scope>
    <source>
        <strain evidence="2 3">LMG 31107</strain>
    </source>
</reference>
<evidence type="ECO:0000256" key="1">
    <source>
        <dbReference type="SAM" id="Phobius"/>
    </source>
</evidence>
<evidence type="ECO:0000313" key="2">
    <source>
        <dbReference type="EMBL" id="VVE20487.1"/>
    </source>
</evidence>
<organism evidence="2 3">
    <name type="scientific">Pandoraea cepalis</name>
    <dbReference type="NCBI Taxonomy" id="2508294"/>
    <lineage>
        <taxon>Bacteria</taxon>
        <taxon>Pseudomonadati</taxon>
        <taxon>Pseudomonadota</taxon>
        <taxon>Betaproteobacteria</taxon>
        <taxon>Burkholderiales</taxon>
        <taxon>Burkholderiaceae</taxon>
        <taxon>Pandoraea</taxon>
    </lineage>
</organism>
<keyword evidence="1" id="KW-0472">Membrane</keyword>
<name>A0A5E4W6A6_9BURK</name>
<keyword evidence="1" id="KW-0812">Transmembrane</keyword>
<feature type="transmembrane region" description="Helical" evidence="1">
    <location>
        <begin position="6"/>
        <end position="23"/>
    </location>
</feature>
<evidence type="ECO:0000313" key="3">
    <source>
        <dbReference type="Proteomes" id="UP000396788"/>
    </source>
</evidence>
<proteinExistence type="predicted"/>